<dbReference type="InterPro" id="IPR023173">
    <property type="entry name" value="NADPH_Cyt_P450_Rdtase_alpha"/>
</dbReference>
<protein>
    <recommendedName>
        <fullName evidence="8">NADPH--hemoprotein reductase</fullName>
        <ecNumber evidence="8">1.6.2.4</ecNumber>
    </recommendedName>
</protein>
<evidence type="ECO:0000256" key="2">
    <source>
        <dbReference type="ARBA" id="ARBA00001974"/>
    </source>
</evidence>
<dbReference type="EC" id="1.6.2.4" evidence="8"/>
<dbReference type="Gene3D" id="1.20.990.10">
    <property type="entry name" value="NADPH-cytochrome p450 Reductase, Chain A, domain 3"/>
    <property type="match status" value="1"/>
</dbReference>
<dbReference type="PROSITE" id="PS50902">
    <property type="entry name" value="FLAVODOXIN_LIKE"/>
    <property type="match status" value="1"/>
</dbReference>
<dbReference type="PANTHER" id="PTHR19384">
    <property type="entry name" value="NITRIC OXIDE SYNTHASE-RELATED"/>
    <property type="match status" value="1"/>
</dbReference>
<feature type="transmembrane region" description="Helical" evidence="10">
    <location>
        <begin position="20"/>
        <end position="36"/>
    </location>
</feature>
<comment type="cofactor">
    <cofactor evidence="1">
        <name>FMN</name>
        <dbReference type="ChEBI" id="CHEBI:58210"/>
    </cofactor>
</comment>
<evidence type="ECO:0000259" key="11">
    <source>
        <dbReference type="PROSITE" id="PS50902"/>
    </source>
</evidence>
<keyword evidence="10" id="KW-1133">Transmembrane helix</keyword>
<keyword evidence="4" id="KW-0288">FMN</keyword>
<dbReference type="InterPro" id="IPR003097">
    <property type="entry name" value="CysJ-like_FAD-binding"/>
</dbReference>
<dbReference type="GO" id="GO:0005829">
    <property type="term" value="C:cytosol"/>
    <property type="evidence" value="ECO:0007669"/>
    <property type="project" value="TreeGrafter"/>
</dbReference>
<dbReference type="OMA" id="QKRYQRD"/>
<dbReference type="PRINTS" id="PR00369">
    <property type="entry name" value="FLAVODOXIN"/>
</dbReference>
<dbReference type="InterPro" id="IPR001433">
    <property type="entry name" value="OxRdtase_FAD/NAD-bd"/>
</dbReference>
<dbReference type="SUPFAM" id="SSF52218">
    <property type="entry name" value="Flavoproteins"/>
    <property type="match status" value="1"/>
</dbReference>
<evidence type="ECO:0000313" key="14">
    <source>
        <dbReference type="Proteomes" id="UP000070544"/>
    </source>
</evidence>
<dbReference type="GO" id="GO:0010181">
    <property type="term" value="F:FMN binding"/>
    <property type="evidence" value="ECO:0007669"/>
    <property type="project" value="InterPro"/>
</dbReference>
<comment type="cofactor">
    <cofactor evidence="2">
        <name>FAD</name>
        <dbReference type="ChEBI" id="CHEBI:57692"/>
    </cofactor>
</comment>
<dbReference type="InterPro" id="IPR039261">
    <property type="entry name" value="FNR_nucleotide-bd"/>
</dbReference>
<dbReference type="Proteomes" id="UP000070544">
    <property type="component" value="Unassembled WGS sequence"/>
</dbReference>
<dbReference type="PROSITE" id="PS51384">
    <property type="entry name" value="FAD_FR"/>
    <property type="match status" value="1"/>
</dbReference>
<dbReference type="SUPFAM" id="SSF52343">
    <property type="entry name" value="Ferredoxin reductase-like, C-terminal NADP-linked domain"/>
    <property type="match status" value="1"/>
</dbReference>
<dbReference type="GO" id="GO:0050660">
    <property type="term" value="F:flavin adenine dinucleotide binding"/>
    <property type="evidence" value="ECO:0007669"/>
    <property type="project" value="TreeGrafter"/>
</dbReference>
<gene>
    <name evidence="13" type="ORF">M427DRAFT_66526</name>
</gene>
<dbReference type="SUPFAM" id="SSF63380">
    <property type="entry name" value="Riboflavin synthase domain-like"/>
    <property type="match status" value="1"/>
</dbReference>
<evidence type="ECO:0000256" key="5">
    <source>
        <dbReference type="ARBA" id="ARBA00022827"/>
    </source>
</evidence>
<dbReference type="InterPro" id="IPR008254">
    <property type="entry name" value="Flavodoxin/NO_synth"/>
</dbReference>
<dbReference type="EMBL" id="KQ965735">
    <property type="protein sequence ID" value="KXS20551.1"/>
    <property type="molecule type" value="Genomic_DNA"/>
</dbReference>
<evidence type="ECO:0000256" key="3">
    <source>
        <dbReference type="ARBA" id="ARBA00022630"/>
    </source>
</evidence>
<feature type="region of interest" description="Disordered" evidence="9">
    <location>
        <begin position="42"/>
        <end position="67"/>
    </location>
</feature>
<evidence type="ECO:0000259" key="12">
    <source>
        <dbReference type="PROSITE" id="PS51384"/>
    </source>
</evidence>
<keyword evidence="10" id="KW-0812">Transmembrane</keyword>
<evidence type="ECO:0000256" key="6">
    <source>
        <dbReference type="ARBA" id="ARBA00022857"/>
    </source>
</evidence>
<dbReference type="STRING" id="1344416.A0A139AUZ4"/>
<keyword evidence="7" id="KW-0560">Oxidoreductase</keyword>
<reference evidence="13 14" key="1">
    <citation type="journal article" date="2015" name="Genome Biol. Evol.">
        <title>Phylogenomic analyses indicate that early fungi evolved digesting cell walls of algal ancestors of land plants.</title>
        <authorList>
            <person name="Chang Y."/>
            <person name="Wang S."/>
            <person name="Sekimoto S."/>
            <person name="Aerts A.L."/>
            <person name="Choi C."/>
            <person name="Clum A."/>
            <person name="LaButti K.M."/>
            <person name="Lindquist E.A."/>
            <person name="Yee Ngan C."/>
            <person name="Ohm R.A."/>
            <person name="Salamov A.A."/>
            <person name="Grigoriev I.V."/>
            <person name="Spatafora J.W."/>
            <person name="Berbee M.L."/>
        </authorList>
    </citation>
    <scope>NUCLEOTIDE SEQUENCE [LARGE SCALE GENOMIC DNA]</scope>
    <source>
        <strain evidence="13 14">JEL478</strain>
    </source>
</reference>
<sequence length="835" mass="93256">MSDIPDAASASGAWLDTSDLLILILVLLATAVFFFNRQKQNPQFKPPTSQSAAPKANGSATAASSAAKAPAKKKKASILTKFEELDSPNAFLAFYGSQTGTAEDLANRVSKEISNLGVAAATCDIEEYDMADLAHLPNAAEGKNFLVGFFLATYGEGEPTDNAVEFYDWLIGKGQGPELDGEDGQIEVEEDPERSLENVNFFVFALGNKTYEFFNAVGRRVERKMELWGGAKRITKRGEGDDDGSLEEDFLKWKPQAMNDIISFFKLDTSVSSAPSLDKPHVPAFVAEPTENPAAELFRGEITSKGPRKWIFEKDTGKLQFVEHGGNVGLVYDSKHPYYAGVATSRGLFEDCLDDFRFPSSVQLDFTELNFAKRYMRNYDAPGTTPSGADANSTRTVTIERSCLHVELDVPKECGVTYETGDHVGLFAENDPEEVARAIKALKIPEGDLDKGYDIKPAKPGAKAPFPVPATPRAVLTFYVDLREPCKQWQLEILAKYAKDDKEKSHLWNLVVDHEAYIDWIERGQKTPVDVLLDYTSIDLPPVVALTEIFTRAQVRYYSISSSSKREPGKVGMTVVVVRYAIQGKYVTRDAAGEPTTVEKVRIRTGLSTGWVQRVHEGIAEVKRDPTRLAELEKEHDWMGVPKFHLPMFIRKSTFKLPKDPRVPVIMVGPGTGVAPFRGFVRDRVFDAEKGLEVGPTYLFYGCRRPDQDYLYHDEWEQVNKQVAEWKEREEREGGPQSGQPRSFDLRIITAFSRAQAQKVYVQHRILEHGEAVWDLLENKKGNLYICGEAKNMAKDVQAVMQQLALQFGGKADEEAAKSWFKDLKAKGRYAEDVW</sequence>
<dbReference type="Gene3D" id="2.40.30.10">
    <property type="entry name" value="Translation factors"/>
    <property type="match status" value="1"/>
</dbReference>
<organism evidence="13 14">
    <name type="scientific">Gonapodya prolifera (strain JEL478)</name>
    <name type="common">Monoblepharis prolifera</name>
    <dbReference type="NCBI Taxonomy" id="1344416"/>
    <lineage>
        <taxon>Eukaryota</taxon>
        <taxon>Fungi</taxon>
        <taxon>Fungi incertae sedis</taxon>
        <taxon>Chytridiomycota</taxon>
        <taxon>Chytridiomycota incertae sedis</taxon>
        <taxon>Monoblepharidomycetes</taxon>
        <taxon>Monoblepharidales</taxon>
        <taxon>Gonapodyaceae</taxon>
        <taxon>Gonapodya</taxon>
    </lineage>
</organism>
<dbReference type="InterPro" id="IPR001709">
    <property type="entry name" value="Flavoprot_Pyr_Nucl_cyt_Rdtase"/>
</dbReference>
<dbReference type="InterPro" id="IPR017927">
    <property type="entry name" value="FAD-bd_FR_type"/>
</dbReference>
<dbReference type="InterPro" id="IPR017938">
    <property type="entry name" value="Riboflavin_synthase-like_b-brl"/>
</dbReference>
<keyword evidence="3" id="KW-0285">Flavoprotein</keyword>
<keyword evidence="6" id="KW-0521">NADP</keyword>
<dbReference type="Gene3D" id="3.40.50.360">
    <property type="match status" value="1"/>
</dbReference>
<proteinExistence type="predicted"/>
<dbReference type="Gene3D" id="3.40.50.80">
    <property type="entry name" value="Nucleotide-binding domain of ferredoxin-NADP reductase (FNR) module"/>
    <property type="match status" value="1"/>
</dbReference>
<evidence type="ECO:0000256" key="7">
    <source>
        <dbReference type="ARBA" id="ARBA00023002"/>
    </source>
</evidence>
<evidence type="ECO:0000256" key="1">
    <source>
        <dbReference type="ARBA" id="ARBA00001917"/>
    </source>
</evidence>
<evidence type="ECO:0000256" key="9">
    <source>
        <dbReference type="SAM" id="MobiDB-lite"/>
    </source>
</evidence>
<keyword evidence="5" id="KW-0274">FAD</keyword>
<dbReference type="Pfam" id="PF00258">
    <property type="entry name" value="Flavodoxin_1"/>
    <property type="match status" value="1"/>
</dbReference>
<dbReference type="OrthoDB" id="1856718at2759"/>
<keyword evidence="10" id="KW-0472">Membrane</keyword>
<evidence type="ECO:0000256" key="4">
    <source>
        <dbReference type="ARBA" id="ARBA00022643"/>
    </source>
</evidence>
<accession>A0A139AUZ4</accession>
<dbReference type="Pfam" id="PF00667">
    <property type="entry name" value="FAD_binding_1"/>
    <property type="match status" value="1"/>
</dbReference>
<feature type="compositionally biased region" description="Polar residues" evidence="9">
    <location>
        <begin position="42"/>
        <end position="52"/>
    </location>
</feature>
<evidence type="ECO:0000313" key="13">
    <source>
        <dbReference type="EMBL" id="KXS20551.1"/>
    </source>
</evidence>
<dbReference type="AlphaFoldDB" id="A0A139AUZ4"/>
<evidence type="ECO:0000256" key="10">
    <source>
        <dbReference type="SAM" id="Phobius"/>
    </source>
</evidence>
<name>A0A139AUZ4_GONPJ</name>
<feature type="domain" description="Flavodoxin-like" evidence="11">
    <location>
        <begin position="91"/>
        <end position="258"/>
    </location>
</feature>
<dbReference type="Pfam" id="PF00175">
    <property type="entry name" value="NAD_binding_1"/>
    <property type="match status" value="1"/>
</dbReference>
<evidence type="ECO:0000256" key="8">
    <source>
        <dbReference type="ARBA" id="ARBA00023797"/>
    </source>
</evidence>
<dbReference type="InterPro" id="IPR029039">
    <property type="entry name" value="Flavoprotein-like_sf"/>
</dbReference>
<dbReference type="GO" id="GO:0003958">
    <property type="term" value="F:NADPH-hemoprotein reductase activity"/>
    <property type="evidence" value="ECO:0007669"/>
    <property type="project" value="UniProtKB-EC"/>
</dbReference>
<dbReference type="InterPro" id="IPR001094">
    <property type="entry name" value="Flavdoxin-like"/>
</dbReference>
<dbReference type="FunFam" id="3.40.50.80:FF:000032">
    <property type="entry name" value="NADPH-dependent diflavin oxidoreductase 1"/>
    <property type="match status" value="1"/>
</dbReference>
<feature type="compositionally biased region" description="Low complexity" evidence="9">
    <location>
        <begin position="55"/>
        <end position="67"/>
    </location>
</feature>
<dbReference type="PRINTS" id="PR00371">
    <property type="entry name" value="FPNCR"/>
</dbReference>
<keyword evidence="14" id="KW-1185">Reference proteome</keyword>
<feature type="domain" description="FAD-binding FR-type" evidence="12">
    <location>
        <begin position="384"/>
        <end position="647"/>
    </location>
</feature>
<dbReference type="PANTHER" id="PTHR19384:SF17">
    <property type="entry name" value="NADPH--CYTOCHROME P450 REDUCTASE"/>
    <property type="match status" value="1"/>
</dbReference>